<protein>
    <submittedName>
        <fullName evidence="2">Carboxylate--amine ligase</fullName>
    </submittedName>
</protein>
<evidence type="ECO:0000313" key="3">
    <source>
        <dbReference type="Proteomes" id="UP001597083"/>
    </source>
</evidence>
<comment type="catalytic activity">
    <reaction evidence="1">
        <text>L-cysteine + L-glutamate + ATP = gamma-L-glutamyl-L-cysteine + ADP + phosphate + H(+)</text>
        <dbReference type="Rhea" id="RHEA:13285"/>
        <dbReference type="ChEBI" id="CHEBI:15378"/>
        <dbReference type="ChEBI" id="CHEBI:29985"/>
        <dbReference type="ChEBI" id="CHEBI:30616"/>
        <dbReference type="ChEBI" id="CHEBI:35235"/>
        <dbReference type="ChEBI" id="CHEBI:43474"/>
        <dbReference type="ChEBI" id="CHEBI:58173"/>
        <dbReference type="ChEBI" id="CHEBI:456216"/>
        <dbReference type="EC" id="6.3.2.2"/>
    </reaction>
</comment>
<feature type="non-terminal residue" evidence="2">
    <location>
        <position position="1"/>
    </location>
</feature>
<name>A0ABW3CF00_9ACTN</name>
<dbReference type="Proteomes" id="UP001597083">
    <property type="component" value="Unassembled WGS sequence"/>
</dbReference>
<dbReference type="GO" id="GO:0016874">
    <property type="term" value="F:ligase activity"/>
    <property type="evidence" value="ECO:0007669"/>
    <property type="project" value="UniProtKB-KW"/>
</dbReference>
<dbReference type="InterPro" id="IPR006336">
    <property type="entry name" value="GCS2"/>
</dbReference>
<dbReference type="PANTHER" id="PTHR36510:SF1">
    <property type="entry name" value="GLUTAMATE--CYSTEINE LIGASE 2-RELATED"/>
    <property type="match status" value="1"/>
</dbReference>
<organism evidence="2 3">
    <name type="scientific">Actinomadura adrarensis</name>
    <dbReference type="NCBI Taxonomy" id="1819600"/>
    <lineage>
        <taxon>Bacteria</taxon>
        <taxon>Bacillati</taxon>
        <taxon>Actinomycetota</taxon>
        <taxon>Actinomycetes</taxon>
        <taxon>Streptosporangiales</taxon>
        <taxon>Thermomonosporaceae</taxon>
        <taxon>Actinomadura</taxon>
    </lineage>
</organism>
<comment type="caution">
    <text evidence="2">The sequence shown here is derived from an EMBL/GenBank/DDBJ whole genome shotgun (WGS) entry which is preliminary data.</text>
</comment>
<dbReference type="Pfam" id="PF04107">
    <property type="entry name" value="GCS2"/>
    <property type="match status" value="1"/>
</dbReference>
<dbReference type="InterPro" id="IPR014746">
    <property type="entry name" value="Gln_synth/guanido_kin_cat_dom"/>
</dbReference>
<keyword evidence="3" id="KW-1185">Reference proteome</keyword>
<proteinExistence type="predicted"/>
<dbReference type="Gene3D" id="3.30.590.20">
    <property type="match status" value="1"/>
</dbReference>
<accession>A0ABW3CF00</accession>
<evidence type="ECO:0000256" key="1">
    <source>
        <dbReference type="ARBA" id="ARBA00048819"/>
    </source>
</evidence>
<dbReference type="InterPro" id="IPR050141">
    <property type="entry name" value="GCL_type2/YbdK_subfam"/>
</dbReference>
<gene>
    <name evidence="2" type="ORF">ACFQ07_08815</name>
</gene>
<dbReference type="EMBL" id="JBHTIR010001248">
    <property type="protein sequence ID" value="MFD0852322.1"/>
    <property type="molecule type" value="Genomic_DNA"/>
</dbReference>
<evidence type="ECO:0000313" key="2">
    <source>
        <dbReference type="EMBL" id="MFD0852322.1"/>
    </source>
</evidence>
<sequence>WREGEPPDPVRTDLLRMAMWRASRSALDEELVHPVTHRAAPAEEVVQALLDHVAPALKRNGDLETVQRFLGQVLKDGNGASRQRAIYERENDMREVVADAVRRTAAS</sequence>
<dbReference type="SUPFAM" id="SSF55931">
    <property type="entry name" value="Glutamine synthetase/guanido kinase"/>
    <property type="match status" value="1"/>
</dbReference>
<reference evidence="3" key="1">
    <citation type="journal article" date="2019" name="Int. J. Syst. Evol. Microbiol.">
        <title>The Global Catalogue of Microorganisms (GCM) 10K type strain sequencing project: providing services to taxonomists for standard genome sequencing and annotation.</title>
        <authorList>
            <consortium name="The Broad Institute Genomics Platform"/>
            <consortium name="The Broad Institute Genome Sequencing Center for Infectious Disease"/>
            <person name="Wu L."/>
            <person name="Ma J."/>
        </authorList>
    </citation>
    <scope>NUCLEOTIDE SEQUENCE [LARGE SCALE GENOMIC DNA]</scope>
    <source>
        <strain evidence="3">JCM 31696</strain>
    </source>
</reference>
<keyword evidence="2" id="KW-0436">Ligase</keyword>
<dbReference type="PANTHER" id="PTHR36510">
    <property type="entry name" value="GLUTAMATE--CYSTEINE LIGASE 2-RELATED"/>
    <property type="match status" value="1"/>
</dbReference>